<dbReference type="KEGG" id="mlir:LPB04_10475"/>
<evidence type="ECO:0000259" key="1">
    <source>
        <dbReference type="Pfam" id="PF13503"/>
    </source>
</evidence>
<name>A0A7L9U9C4_9BURK</name>
<dbReference type="Pfam" id="PF13503">
    <property type="entry name" value="DUF4123"/>
    <property type="match status" value="1"/>
</dbReference>
<evidence type="ECO:0000313" key="3">
    <source>
        <dbReference type="Proteomes" id="UP000593875"/>
    </source>
</evidence>
<organism evidence="2 3">
    <name type="scientific">Massilia litorea</name>
    <dbReference type="NCBI Taxonomy" id="2769491"/>
    <lineage>
        <taxon>Bacteria</taxon>
        <taxon>Pseudomonadati</taxon>
        <taxon>Pseudomonadota</taxon>
        <taxon>Betaproteobacteria</taxon>
        <taxon>Burkholderiales</taxon>
        <taxon>Oxalobacteraceae</taxon>
        <taxon>Telluria group</taxon>
        <taxon>Massilia</taxon>
    </lineage>
</organism>
<dbReference type="EMBL" id="CP062941">
    <property type="protein sequence ID" value="QOL51634.1"/>
    <property type="molecule type" value="Genomic_DNA"/>
</dbReference>
<reference evidence="2 3" key="1">
    <citation type="submission" date="2020-10" db="EMBL/GenBank/DDBJ databases">
        <title>Genome sequencing of Massilia sp. LPB0304.</title>
        <authorList>
            <person name="Kim J."/>
        </authorList>
    </citation>
    <scope>NUCLEOTIDE SEQUENCE [LARGE SCALE GENOMIC DNA]</scope>
    <source>
        <strain evidence="2 3">LPB0304</strain>
    </source>
</reference>
<keyword evidence="3" id="KW-1185">Reference proteome</keyword>
<accession>A0A7L9U9C4</accession>
<dbReference type="AlphaFoldDB" id="A0A7L9U9C4"/>
<gene>
    <name evidence="2" type="ORF">LPB04_10475</name>
</gene>
<dbReference type="RefSeq" id="WP_193688607.1">
    <property type="nucleotide sequence ID" value="NZ_CP062941.1"/>
</dbReference>
<protein>
    <submittedName>
        <fullName evidence="2">DUF4123 domain-containing protein</fullName>
    </submittedName>
</protein>
<dbReference type="InterPro" id="IPR025391">
    <property type="entry name" value="DUF4123"/>
</dbReference>
<proteinExistence type="predicted"/>
<sequence>MLIDPFNEKFLDELDMRAAEMAAPNKLYLLIDGAFVPGLHKTLASEVKSLLFAYLPGFNDETADASPFLTPYVTQDKPMRRLLRRCSGWPMLSLIETPESLVELSARLSAWCVVEADGQRFNFRFPDTRRLPTIYQTLDATQRAKFAGPARRWSYVGREGAWAEFDVTAANAEPADNPALSERQFAALVDDSRADELLALFSDWGYELGKRPSVSHACVAAALHVAVSVKLPEDDVLPWCTWFWKHAKSHHDSAATVAFQTWQTLLY</sequence>
<dbReference type="Proteomes" id="UP000593875">
    <property type="component" value="Chromosome"/>
</dbReference>
<feature type="domain" description="DUF4123" evidence="1">
    <location>
        <begin position="27"/>
        <end position="144"/>
    </location>
</feature>
<evidence type="ECO:0000313" key="2">
    <source>
        <dbReference type="EMBL" id="QOL51634.1"/>
    </source>
</evidence>